<dbReference type="Pfam" id="PF04750">
    <property type="entry name" value="Far-17a_AIG1"/>
    <property type="match status" value="1"/>
</dbReference>
<evidence type="ECO:0000256" key="9">
    <source>
        <dbReference type="ARBA" id="ARBA00047863"/>
    </source>
</evidence>
<gene>
    <name evidence="18" type="ORF">GSTENG00024555001</name>
</gene>
<evidence type="ECO:0000256" key="12">
    <source>
        <dbReference type="ARBA" id="ARBA00048800"/>
    </source>
</evidence>
<comment type="catalytic activity">
    <reaction evidence="1">
        <text>9-(9Z-hexadecenoyloxy)-octadecanoate + H2O = (9Z)-hexadecenoate + 9-hydroxy-octadecanoate + H(+)</text>
        <dbReference type="Rhea" id="RHEA:52068"/>
        <dbReference type="ChEBI" id="CHEBI:15377"/>
        <dbReference type="ChEBI" id="CHEBI:15378"/>
        <dbReference type="ChEBI" id="CHEBI:32372"/>
        <dbReference type="ChEBI" id="CHEBI:136286"/>
        <dbReference type="ChEBI" id="CHEBI:136309"/>
    </reaction>
    <physiologicalReaction direction="left-to-right" evidence="1">
        <dbReference type="Rhea" id="RHEA:52069"/>
    </physiologicalReaction>
</comment>
<dbReference type="KEGG" id="tng:GSTEN00024555G001"/>
<feature type="transmembrane region" description="Helical" evidence="17">
    <location>
        <begin position="79"/>
        <end position="100"/>
    </location>
</feature>
<comment type="catalytic activity">
    <reaction evidence="16">
        <text>12-(9Z-hexadecenoyloxy)-octadecanoate + H2O = 12-hydroxyoctadecanoate + (9Z)-hexadecenoate + H(+)</text>
        <dbReference type="Rhea" id="RHEA:52072"/>
        <dbReference type="ChEBI" id="CHEBI:15377"/>
        <dbReference type="ChEBI" id="CHEBI:15378"/>
        <dbReference type="ChEBI" id="CHEBI:32372"/>
        <dbReference type="ChEBI" id="CHEBI:84201"/>
        <dbReference type="ChEBI" id="CHEBI:136312"/>
    </reaction>
    <physiologicalReaction direction="left-to-right" evidence="16">
        <dbReference type="Rhea" id="RHEA:52073"/>
    </physiologicalReaction>
</comment>
<evidence type="ECO:0000256" key="5">
    <source>
        <dbReference type="ARBA" id="ARBA00022989"/>
    </source>
</evidence>
<evidence type="ECO:0000256" key="16">
    <source>
        <dbReference type="ARBA" id="ARBA00049428"/>
    </source>
</evidence>
<comment type="catalytic activity">
    <reaction evidence="12">
        <text>9-(9Z-octadecenoyloxy)-octadecanoate + H2O = 9-hydroxy-octadecanoate + (9Z)-octadecenoate + H(+)</text>
        <dbReference type="Rhea" id="RHEA:52048"/>
        <dbReference type="ChEBI" id="CHEBI:15377"/>
        <dbReference type="ChEBI" id="CHEBI:15378"/>
        <dbReference type="ChEBI" id="CHEBI:30823"/>
        <dbReference type="ChEBI" id="CHEBI:136282"/>
        <dbReference type="ChEBI" id="CHEBI:136286"/>
    </reaction>
    <physiologicalReaction direction="left-to-right" evidence="12">
        <dbReference type="Rhea" id="RHEA:52049"/>
    </physiologicalReaction>
</comment>
<comment type="subcellular location">
    <subcellularLocation>
        <location evidence="2">Endomembrane system</location>
        <topology evidence="2">Multi-pass membrane protein</topology>
    </subcellularLocation>
</comment>
<evidence type="ECO:0000256" key="2">
    <source>
        <dbReference type="ARBA" id="ARBA00004127"/>
    </source>
</evidence>
<sequence length="130" mass="14820">MSLRLPNVYHISAFSWYAYVVKSLADRGGQELPPGIFVYGGPWKYLTFLNLLLQMFFFGLAAVNDLQPHPESALNRCKDFLFSVFVFPVGMHTFVFPVLFGEILMQPHTYPRTKHALVALTVVGVCYLSW</sequence>
<evidence type="ECO:0000256" key="15">
    <source>
        <dbReference type="ARBA" id="ARBA00049322"/>
    </source>
</evidence>
<dbReference type="OrthoDB" id="1898221at2759"/>
<name>Q4S3Q1_TETNG</name>
<dbReference type="GO" id="GO:0012505">
    <property type="term" value="C:endomembrane system"/>
    <property type="evidence" value="ECO:0007669"/>
    <property type="project" value="UniProtKB-SubCell"/>
</dbReference>
<dbReference type="GO" id="GO:0016020">
    <property type="term" value="C:membrane"/>
    <property type="evidence" value="ECO:0007669"/>
    <property type="project" value="InterPro"/>
</dbReference>
<proteinExistence type="inferred from homology"/>
<evidence type="ECO:0000256" key="11">
    <source>
        <dbReference type="ARBA" id="ARBA00048701"/>
    </source>
</evidence>
<comment type="caution">
    <text evidence="18">The sequence shown here is derived from an EMBL/GenBank/DDBJ whole genome shotgun (WGS) entry which is preliminary data.</text>
</comment>
<comment type="catalytic activity">
    <reaction evidence="7">
        <text>12-hexadecanoyloxy-octadecanoate + H2O = 12-hydroxyoctadecanoate + hexadecanoate + H(+)</text>
        <dbReference type="Rhea" id="RHEA:52056"/>
        <dbReference type="ChEBI" id="CHEBI:7896"/>
        <dbReference type="ChEBI" id="CHEBI:15377"/>
        <dbReference type="ChEBI" id="CHEBI:15378"/>
        <dbReference type="ChEBI" id="CHEBI:83677"/>
        <dbReference type="ChEBI" id="CHEBI:84201"/>
    </reaction>
    <physiologicalReaction direction="left-to-right" evidence="7">
        <dbReference type="Rhea" id="RHEA:52057"/>
    </physiologicalReaction>
</comment>
<comment type="catalytic activity">
    <reaction evidence="8">
        <text>13-octadecanoyloxy-octadecanoate + H2O = 13-hydroxy-octadecanoate + octadecanoate + H(+)</text>
        <dbReference type="Rhea" id="RHEA:52084"/>
        <dbReference type="ChEBI" id="CHEBI:15377"/>
        <dbReference type="ChEBI" id="CHEBI:15378"/>
        <dbReference type="ChEBI" id="CHEBI:25629"/>
        <dbReference type="ChEBI" id="CHEBI:136304"/>
        <dbReference type="ChEBI" id="CHEBI:136335"/>
    </reaction>
    <physiologicalReaction direction="left-to-right" evidence="8">
        <dbReference type="Rhea" id="RHEA:52085"/>
    </physiologicalReaction>
</comment>
<evidence type="ECO:0000256" key="1">
    <source>
        <dbReference type="ARBA" id="ARBA00000923"/>
    </source>
</evidence>
<keyword evidence="6 17" id="KW-0472">Membrane</keyword>
<evidence type="ECO:0000256" key="7">
    <source>
        <dbReference type="ARBA" id="ARBA00047368"/>
    </source>
</evidence>
<evidence type="ECO:0000313" key="18">
    <source>
        <dbReference type="EMBL" id="CAG04731.1"/>
    </source>
</evidence>
<dbReference type="InterPro" id="IPR006838">
    <property type="entry name" value="ADTRP_AIG1"/>
</dbReference>
<dbReference type="PANTHER" id="PTHR10989">
    <property type="entry name" value="ANDROGEN-INDUCED PROTEIN 1-RELATED"/>
    <property type="match status" value="1"/>
</dbReference>
<comment type="catalytic activity">
    <reaction evidence="10">
        <text>12-octadecanoyloxy-octadecanoate + H2O = 12-hydroxyoctadecanoate + octadecanoate + H(+)</text>
        <dbReference type="Rhea" id="RHEA:52080"/>
        <dbReference type="ChEBI" id="CHEBI:15377"/>
        <dbReference type="ChEBI" id="CHEBI:15378"/>
        <dbReference type="ChEBI" id="CHEBI:25629"/>
        <dbReference type="ChEBI" id="CHEBI:84201"/>
        <dbReference type="ChEBI" id="CHEBI:136330"/>
    </reaction>
    <physiologicalReaction direction="left-to-right" evidence="10">
        <dbReference type="Rhea" id="RHEA:52081"/>
    </physiologicalReaction>
</comment>
<evidence type="ECO:0000256" key="10">
    <source>
        <dbReference type="ARBA" id="ARBA00048680"/>
    </source>
</evidence>
<evidence type="ECO:0000256" key="13">
    <source>
        <dbReference type="ARBA" id="ARBA00049221"/>
    </source>
</evidence>
<dbReference type="EMBL" id="CAAE01014747">
    <property type="protein sequence ID" value="CAG04731.1"/>
    <property type="molecule type" value="Genomic_DNA"/>
</dbReference>
<evidence type="ECO:0000256" key="17">
    <source>
        <dbReference type="SAM" id="Phobius"/>
    </source>
</evidence>
<comment type="similarity">
    <text evidence="3">Belongs to the AIG1 family.</text>
</comment>
<evidence type="ECO:0000256" key="6">
    <source>
        <dbReference type="ARBA" id="ARBA00023136"/>
    </source>
</evidence>
<comment type="catalytic activity">
    <reaction evidence="9">
        <text>9-hexadecanoyloxy-octadecanoate + H2O = 9-hydroxy-octadecanoate + hexadecanoate + H(+)</text>
        <dbReference type="Rhea" id="RHEA:52052"/>
        <dbReference type="ChEBI" id="CHEBI:7896"/>
        <dbReference type="ChEBI" id="CHEBI:15377"/>
        <dbReference type="ChEBI" id="CHEBI:15378"/>
        <dbReference type="ChEBI" id="CHEBI:83670"/>
        <dbReference type="ChEBI" id="CHEBI:136286"/>
    </reaction>
    <physiologicalReaction direction="left-to-right" evidence="9">
        <dbReference type="Rhea" id="RHEA:52053"/>
    </physiologicalReaction>
</comment>
<comment type="catalytic activity">
    <reaction evidence="13">
        <text>9-octadecanoyloxy-octadecanoate + H2O = 9-hydroxy-octadecanoate + octadecanoate + H(+)</text>
        <dbReference type="Rhea" id="RHEA:52096"/>
        <dbReference type="ChEBI" id="CHEBI:15377"/>
        <dbReference type="ChEBI" id="CHEBI:15378"/>
        <dbReference type="ChEBI" id="CHEBI:25629"/>
        <dbReference type="ChEBI" id="CHEBI:136286"/>
        <dbReference type="ChEBI" id="CHEBI:136373"/>
    </reaction>
    <physiologicalReaction direction="left-to-right" evidence="13">
        <dbReference type="Rhea" id="RHEA:52097"/>
    </physiologicalReaction>
</comment>
<evidence type="ECO:0000256" key="3">
    <source>
        <dbReference type="ARBA" id="ARBA00009300"/>
    </source>
</evidence>
<reference evidence="18" key="1">
    <citation type="journal article" date="2004" name="Nature">
        <title>Genome duplication in the teleost fish Tetraodon nigroviridis reveals the early vertebrate proto-karyotype.</title>
        <authorList>
            <person name="Jaillon O."/>
            <person name="Aury J.-M."/>
            <person name="Brunet F."/>
            <person name="Petit J.-L."/>
            <person name="Stange-Thomann N."/>
            <person name="Mauceli E."/>
            <person name="Bouneau L."/>
            <person name="Fischer C."/>
            <person name="Ozouf-Costaz C."/>
            <person name="Bernot A."/>
            <person name="Nicaud S."/>
            <person name="Jaffe D."/>
            <person name="Fisher S."/>
            <person name="Lutfalla G."/>
            <person name="Dossat C."/>
            <person name="Segurens B."/>
            <person name="Dasilva C."/>
            <person name="Salanoubat M."/>
            <person name="Levy M."/>
            <person name="Boudet N."/>
            <person name="Castellano S."/>
            <person name="Anthouard V."/>
            <person name="Jubin C."/>
            <person name="Castelli V."/>
            <person name="Katinka M."/>
            <person name="Vacherie B."/>
            <person name="Biemont C."/>
            <person name="Skalli Z."/>
            <person name="Cattolico L."/>
            <person name="Poulain J."/>
            <person name="De Berardinis V."/>
            <person name="Cruaud C."/>
            <person name="Duprat S."/>
            <person name="Brottier P."/>
            <person name="Coutanceau J.-P."/>
            <person name="Gouzy J."/>
            <person name="Parra G."/>
            <person name="Lardier G."/>
            <person name="Chapple C."/>
            <person name="McKernan K.J."/>
            <person name="McEwan P."/>
            <person name="Bosak S."/>
            <person name="Kellis M."/>
            <person name="Volff J.-N."/>
            <person name="Guigo R."/>
            <person name="Zody M.C."/>
            <person name="Mesirov J."/>
            <person name="Lindblad-Toh K."/>
            <person name="Birren B."/>
            <person name="Nusbaum C."/>
            <person name="Kahn D."/>
            <person name="Robinson-Rechavi M."/>
            <person name="Laudet V."/>
            <person name="Schachter V."/>
            <person name="Quetier F."/>
            <person name="Saurin W."/>
            <person name="Scarpelli C."/>
            <person name="Wincker P."/>
            <person name="Lander E.S."/>
            <person name="Weissenbach J."/>
            <person name="Roest Crollius H."/>
        </authorList>
    </citation>
    <scope>NUCLEOTIDE SEQUENCE [LARGE SCALE GENOMIC DNA]</scope>
</reference>
<accession>Q4S3Q1</accession>
<keyword evidence="5 17" id="KW-1133">Transmembrane helix</keyword>
<evidence type="ECO:0000256" key="14">
    <source>
        <dbReference type="ARBA" id="ARBA00049296"/>
    </source>
</evidence>
<reference evidence="18" key="2">
    <citation type="submission" date="2004-02" db="EMBL/GenBank/DDBJ databases">
        <authorList>
            <consortium name="Genoscope"/>
            <consortium name="Whitehead Institute Centre for Genome Research"/>
        </authorList>
    </citation>
    <scope>NUCLEOTIDE SEQUENCE</scope>
</reference>
<dbReference type="AlphaFoldDB" id="Q4S3Q1"/>
<feature type="transmembrane region" description="Helical" evidence="17">
    <location>
        <begin position="45"/>
        <end position="67"/>
    </location>
</feature>
<organism evidence="18">
    <name type="scientific">Tetraodon nigroviridis</name>
    <name type="common">Spotted green pufferfish</name>
    <name type="synonym">Chelonodon nigroviridis</name>
    <dbReference type="NCBI Taxonomy" id="99883"/>
    <lineage>
        <taxon>Eukaryota</taxon>
        <taxon>Metazoa</taxon>
        <taxon>Chordata</taxon>
        <taxon>Craniata</taxon>
        <taxon>Vertebrata</taxon>
        <taxon>Euteleostomi</taxon>
        <taxon>Actinopterygii</taxon>
        <taxon>Neopterygii</taxon>
        <taxon>Teleostei</taxon>
        <taxon>Neoteleostei</taxon>
        <taxon>Acanthomorphata</taxon>
        <taxon>Eupercaria</taxon>
        <taxon>Tetraodontiformes</taxon>
        <taxon>Tetradontoidea</taxon>
        <taxon>Tetraodontidae</taxon>
        <taxon>Tetraodon</taxon>
    </lineage>
</organism>
<comment type="catalytic activity">
    <reaction evidence="14">
        <text>13-(9Z-octadecenoyloxy)-octadecanoate + H2O = 13-hydroxy-octadecanoate + (9Z)-octadecenoate + H(+)</text>
        <dbReference type="Rhea" id="RHEA:52064"/>
        <dbReference type="ChEBI" id="CHEBI:15377"/>
        <dbReference type="ChEBI" id="CHEBI:15378"/>
        <dbReference type="ChEBI" id="CHEBI:30823"/>
        <dbReference type="ChEBI" id="CHEBI:136303"/>
        <dbReference type="ChEBI" id="CHEBI:136304"/>
    </reaction>
    <physiologicalReaction direction="left-to-right" evidence="14">
        <dbReference type="Rhea" id="RHEA:52065"/>
    </physiologicalReaction>
</comment>
<comment type="catalytic activity">
    <reaction evidence="11">
        <text>12-(9Z-octadecenoyloxy)-octadecanoate + H2O = 12-hydroxyoctadecanoate + (9Z)-octadecenoate + H(+)</text>
        <dbReference type="Rhea" id="RHEA:52060"/>
        <dbReference type="ChEBI" id="CHEBI:15377"/>
        <dbReference type="ChEBI" id="CHEBI:15378"/>
        <dbReference type="ChEBI" id="CHEBI:30823"/>
        <dbReference type="ChEBI" id="CHEBI:84201"/>
        <dbReference type="ChEBI" id="CHEBI:136302"/>
    </reaction>
    <physiologicalReaction direction="left-to-right" evidence="11">
        <dbReference type="Rhea" id="RHEA:52061"/>
    </physiologicalReaction>
</comment>
<comment type="catalytic activity">
    <reaction evidence="15">
        <text>13-(9Z-hexadecenoyloxy)-octadecanoate + H2O = 13-hydroxy-octadecanoate + (9Z)-hexadecenoate + H(+)</text>
        <dbReference type="Rhea" id="RHEA:52076"/>
        <dbReference type="ChEBI" id="CHEBI:15377"/>
        <dbReference type="ChEBI" id="CHEBI:15378"/>
        <dbReference type="ChEBI" id="CHEBI:32372"/>
        <dbReference type="ChEBI" id="CHEBI:136304"/>
        <dbReference type="ChEBI" id="CHEBI:136315"/>
    </reaction>
    <physiologicalReaction direction="left-to-right" evidence="15">
        <dbReference type="Rhea" id="RHEA:52077"/>
    </physiologicalReaction>
</comment>
<evidence type="ECO:0000256" key="4">
    <source>
        <dbReference type="ARBA" id="ARBA00022692"/>
    </source>
</evidence>
<evidence type="ECO:0000256" key="8">
    <source>
        <dbReference type="ARBA" id="ARBA00047427"/>
    </source>
</evidence>
<dbReference type="PANTHER" id="PTHR10989:SF19">
    <property type="entry name" value="ANDROGEN-DEPENDENT TFPI-REGULATING PROTEIN-LIKE"/>
    <property type="match status" value="1"/>
</dbReference>
<protein>
    <submittedName>
        <fullName evidence="18">(spotted green pufferfish) hypothetical protein</fullName>
    </submittedName>
</protein>
<keyword evidence="4 17" id="KW-0812">Transmembrane</keyword>